<dbReference type="OrthoDB" id="309640at2759"/>
<organism evidence="1 2">
    <name type="scientific">Pseudocercospora fuligena</name>
    <dbReference type="NCBI Taxonomy" id="685502"/>
    <lineage>
        <taxon>Eukaryota</taxon>
        <taxon>Fungi</taxon>
        <taxon>Dikarya</taxon>
        <taxon>Ascomycota</taxon>
        <taxon>Pezizomycotina</taxon>
        <taxon>Dothideomycetes</taxon>
        <taxon>Dothideomycetidae</taxon>
        <taxon>Mycosphaerellales</taxon>
        <taxon>Mycosphaerellaceae</taxon>
        <taxon>Pseudocercospora</taxon>
    </lineage>
</organism>
<dbReference type="AlphaFoldDB" id="A0A8H6VJK2"/>
<dbReference type="SUPFAM" id="SSF55298">
    <property type="entry name" value="YjgF-like"/>
    <property type="match status" value="1"/>
</dbReference>
<reference evidence="1" key="1">
    <citation type="submission" date="2020-04" db="EMBL/GenBank/DDBJ databases">
        <title>Draft genome resource of the tomato pathogen Pseudocercospora fuligena.</title>
        <authorList>
            <person name="Zaccaron A."/>
        </authorList>
    </citation>
    <scope>NUCLEOTIDE SEQUENCE</scope>
    <source>
        <strain evidence="1">PF001</strain>
    </source>
</reference>
<comment type="caution">
    <text evidence="1">The sequence shown here is derived from an EMBL/GenBank/DDBJ whole genome shotgun (WGS) entry which is preliminary data.</text>
</comment>
<dbReference type="InterPro" id="IPR035959">
    <property type="entry name" value="RutC-like_sf"/>
</dbReference>
<gene>
    <name evidence="1" type="ORF">HII31_09532</name>
</gene>
<proteinExistence type="predicted"/>
<dbReference type="Gene3D" id="3.30.1330.40">
    <property type="entry name" value="RutC-like"/>
    <property type="match status" value="1"/>
</dbReference>
<keyword evidence="2" id="KW-1185">Reference proteome</keyword>
<dbReference type="InterPro" id="IPR006175">
    <property type="entry name" value="YjgF/YER057c/UK114"/>
</dbReference>
<sequence>MASLKYTNEEGADTINSDANHYSQLVEFPDSKIVKLSGQGGWDSEVNVDPDWKRQIDKAFDNVDKVLKAAGLRGWEDVYLLRSYQTNMEEHFEYFIETLKRKVPSHRPIWTALGVRALGMPSMIVEIEVEAYRST</sequence>
<evidence type="ECO:0000313" key="2">
    <source>
        <dbReference type="Proteomes" id="UP000660729"/>
    </source>
</evidence>
<dbReference type="PANTHER" id="PTHR43857">
    <property type="entry name" value="BLR7761 PROTEIN"/>
    <property type="match status" value="1"/>
</dbReference>
<name>A0A8H6VJK2_9PEZI</name>
<dbReference type="Proteomes" id="UP000660729">
    <property type="component" value="Unassembled WGS sequence"/>
</dbReference>
<dbReference type="EMBL" id="JABCIY010000194">
    <property type="protein sequence ID" value="KAF7189110.1"/>
    <property type="molecule type" value="Genomic_DNA"/>
</dbReference>
<protein>
    <submittedName>
        <fullName evidence="1">RutC family protein YjgH</fullName>
    </submittedName>
</protein>
<evidence type="ECO:0000313" key="1">
    <source>
        <dbReference type="EMBL" id="KAF7189110.1"/>
    </source>
</evidence>
<accession>A0A8H6VJK2</accession>
<dbReference type="PANTHER" id="PTHR43857:SF1">
    <property type="entry name" value="YJGH FAMILY PROTEIN"/>
    <property type="match status" value="1"/>
</dbReference>
<dbReference type="Pfam" id="PF01042">
    <property type="entry name" value="Ribonuc_L-PSP"/>
    <property type="match status" value="1"/>
</dbReference>